<dbReference type="EMBL" id="ALCH01000004">
    <property type="protein sequence ID" value="EJG87350.1"/>
    <property type="molecule type" value="Genomic_DNA"/>
</dbReference>
<dbReference type="HAMAP" id="MF_01554_B">
    <property type="entry name" value="GlmM_B"/>
    <property type="match status" value="1"/>
</dbReference>
<dbReference type="Proteomes" id="UP000010312">
    <property type="component" value="Unassembled WGS sequence"/>
</dbReference>
<dbReference type="NCBIfam" id="NF008139">
    <property type="entry name" value="PRK10887.1"/>
    <property type="match status" value="1"/>
</dbReference>
<evidence type="ECO:0000256" key="3">
    <source>
        <dbReference type="ARBA" id="ARBA00022723"/>
    </source>
</evidence>
<comment type="similarity">
    <text evidence="1 9 10">Belongs to the phosphohexose mutase family.</text>
</comment>
<dbReference type="PANTHER" id="PTHR42946">
    <property type="entry name" value="PHOSPHOHEXOSE MUTASE"/>
    <property type="match status" value="1"/>
</dbReference>
<dbReference type="SUPFAM" id="SSF55957">
    <property type="entry name" value="Phosphoglucomutase, C-terminal domain"/>
    <property type="match status" value="1"/>
</dbReference>
<comment type="catalytic activity">
    <reaction evidence="6 9 11">
        <text>alpha-D-glucosamine 1-phosphate = D-glucosamine 6-phosphate</text>
        <dbReference type="Rhea" id="RHEA:23424"/>
        <dbReference type="ChEBI" id="CHEBI:58516"/>
        <dbReference type="ChEBI" id="CHEBI:58725"/>
        <dbReference type="EC" id="5.4.2.10"/>
    </reaction>
</comment>
<organism evidence="16 17">
    <name type="scientific">Streptococcus infantis SPAR10</name>
    <dbReference type="NCBI Taxonomy" id="1159208"/>
    <lineage>
        <taxon>Bacteria</taxon>
        <taxon>Bacillati</taxon>
        <taxon>Bacillota</taxon>
        <taxon>Bacilli</taxon>
        <taxon>Lactobacillales</taxon>
        <taxon>Streptococcaceae</taxon>
        <taxon>Streptococcus</taxon>
    </lineage>
</organism>
<evidence type="ECO:0000256" key="7">
    <source>
        <dbReference type="ARBA" id="ARBA00066330"/>
    </source>
</evidence>
<dbReference type="Gene3D" id="3.30.310.50">
    <property type="entry name" value="Alpha-D-phosphohexomutase, C-terminal domain"/>
    <property type="match status" value="1"/>
</dbReference>
<dbReference type="InterPro" id="IPR016055">
    <property type="entry name" value="A-D-PHexomutase_a/b/a-I/II/III"/>
</dbReference>
<feature type="binding site" evidence="9">
    <location>
        <position position="242"/>
    </location>
    <ligand>
        <name>Mg(2+)</name>
        <dbReference type="ChEBI" id="CHEBI:18420"/>
    </ligand>
</feature>
<evidence type="ECO:0000259" key="13">
    <source>
        <dbReference type="Pfam" id="PF02878"/>
    </source>
</evidence>
<dbReference type="FunFam" id="3.40.120.10:FF:000001">
    <property type="entry name" value="Phosphoglucosamine mutase"/>
    <property type="match status" value="1"/>
</dbReference>
<evidence type="ECO:0000256" key="9">
    <source>
        <dbReference type="HAMAP-Rule" id="MF_01554"/>
    </source>
</evidence>
<evidence type="ECO:0000256" key="10">
    <source>
        <dbReference type="RuleBase" id="RU004326"/>
    </source>
</evidence>
<dbReference type="Pfam" id="PF02880">
    <property type="entry name" value="PGM_PMM_III"/>
    <property type="match status" value="1"/>
</dbReference>
<dbReference type="OrthoDB" id="9806956at2"/>
<feature type="active site" description="Phosphoserine intermediate" evidence="9">
    <location>
        <position position="101"/>
    </location>
</feature>
<dbReference type="GO" id="GO:0005829">
    <property type="term" value="C:cytosol"/>
    <property type="evidence" value="ECO:0007669"/>
    <property type="project" value="TreeGrafter"/>
</dbReference>
<dbReference type="AlphaFoldDB" id="J1SCI6"/>
<dbReference type="InterPro" id="IPR005844">
    <property type="entry name" value="A-D-PHexomutase_a/b/a-I"/>
</dbReference>
<dbReference type="GO" id="GO:0006048">
    <property type="term" value="P:UDP-N-acetylglucosamine biosynthetic process"/>
    <property type="evidence" value="ECO:0007669"/>
    <property type="project" value="TreeGrafter"/>
</dbReference>
<feature type="binding site" evidence="9">
    <location>
        <position position="244"/>
    </location>
    <ligand>
        <name>Mg(2+)</name>
        <dbReference type="ChEBI" id="CHEBI:18420"/>
    </ligand>
</feature>
<dbReference type="PRINTS" id="PR00509">
    <property type="entry name" value="PGMPMM"/>
</dbReference>
<dbReference type="GO" id="GO:0004615">
    <property type="term" value="F:phosphomannomutase activity"/>
    <property type="evidence" value="ECO:0007669"/>
    <property type="project" value="TreeGrafter"/>
</dbReference>
<sequence>MGKYFGTDGVRGEANVELTPELAFKLGRFGGYVLSQHATEAPKVFVGRDTRISGAMLEAALIAGLLSVGIHVYKLGVLATPAVAYLVKTEGASAGVMISASHNPALDNGIKFFGGDGFKLDDDKEAEIEALLDASEDTLPRPSAEGLGTVVDYPEGLRKYEAYLVSTGTALEGMKVALDTANGAASTSARQIFADLGAQITVIGETPDGLNINLNVGSTHPEALQELVKENQSAIGLAFDGDSDRLIAVDENGEIVDGDKIMYIIGKYLSEKDQLAQNTIVTTVMSNLGFHKALDREGINKAVTAVGDRYVVEEMRKSGYNLGGEQSGHVILMDYNTTGDGQLSAVQLTKIMQETGKSLSQLASEVTIYPQKLVNIRVENTMKDKAMEVPAIKAIIDKMEEEMAGNGRILVRPSGTEPLLRVMAEAPTTEEVDYYVDTIAEVVKAEIGI</sequence>
<protein>
    <recommendedName>
        <fullName evidence="8 9">Phosphoglucosamine mutase</fullName>
        <ecNumber evidence="7 9">5.4.2.10</ecNumber>
    </recommendedName>
</protein>
<dbReference type="PROSITE" id="PS00710">
    <property type="entry name" value="PGM_PMM"/>
    <property type="match status" value="1"/>
</dbReference>
<keyword evidence="3 9" id="KW-0479">Metal-binding</keyword>
<dbReference type="InterPro" id="IPR006352">
    <property type="entry name" value="GlmM_bact"/>
</dbReference>
<reference evidence="16 17" key="1">
    <citation type="submission" date="2012-05" db="EMBL/GenBank/DDBJ databases">
        <title>Genomic Sequence of Streptococcus mitis SPAR10.</title>
        <authorList>
            <person name="Chancey S."/>
            <person name="Kumar N."/>
            <person name="Sengamalay N."/>
            <person name="Matthews C."/>
            <person name="Hine E."/>
            <person name="Pallavajjal A."/>
            <person name="Abolude O."/>
            <person name="Daugherty S.C."/>
            <person name="Parankush S.P."/>
            <person name="Sadzewicz L."/>
            <person name="Tallon L.J."/>
            <person name="Farley M.M."/>
            <person name="Baughman W."/>
            <person name="McGee L."/>
            <person name="Stephens D.S."/>
            <person name="Tettelin H."/>
        </authorList>
    </citation>
    <scope>NUCLEOTIDE SEQUENCE [LARGE SCALE GENOMIC DNA]</scope>
    <source>
        <strain evidence="16 17">SPAR10</strain>
    </source>
</reference>
<comment type="caution">
    <text evidence="16">The sequence shown here is derived from an EMBL/GenBank/DDBJ whole genome shotgun (WGS) entry which is preliminary data.</text>
</comment>
<feature type="domain" description="Alpha-D-phosphohexomutase C-terminal" evidence="12">
    <location>
        <begin position="373"/>
        <end position="441"/>
    </location>
</feature>
<feature type="domain" description="Alpha-D-phosphohexomutase alpha/beta/alpha" evidence="15">
    <location>
        <begin position="257"/>
        <end position="365"/>
    </location>
</feature>
<evidence type="ECO:0000256" key="8">
    <source>
        <dbReference type="ARBA" id="ARBA00068193"/>
    </source>
</evidence>
<dbReference type="InterPro" id="IPR050060">
    <property type="entry name" value="Phosphoglucosamine_mutase"/>
</dbReference>
<evidence type="ECO:0000256" key="5">
    <source>
        <dbReference type="ARBA" id="ARBA00023235"/>
    </source>
</evidence>
<evidence type="ECO:0000256" key="2">
    <source>
        <dbReference type="ARBA" id="ARBA00022553"/>
    </source>
</evidence>
<dbReference type="Gene3D" id="3.40.120.10">
    <property type="entry name" value="Alpha-D-Glucose-1,6-Bisphosphate, subunit A, domain 3"/>
    <property type="match status" value="3"/>
</dbReference>
<evidence type="ECO:0000256" key="11">
    <source>
        <dbReference type="RuleBase" id="RU004327"/>
    </source>
</evidence>
<accession>J1SCI6</accession>
<dbReference type="InterPro" id="IPR005846">
    <property type="entry name" value="A-D-PHexomutase_a/b/a-III"/>
</dbReference>
<evidence type="ECO:0000313" key="16">
    <source>
        <dbReference type="EMBL" id="EJG87350.1"/>
    </source>
</evidence>
<dbReference type="RefSeq" id="WP_004252205.1">
    <property type="nucleotide sequence ID" value="NZ_ALCH01000004.1"/>
</dbReference>
<dbReference type="PANTHER" id="PTHR42946:SF1">
    <property type="entry name" value="PHOSPHOGLUCOMUTASE (ALPHA-D-GLUCOSE-1,6-BISPHOSPHATE-DEPENDENT)"/>
    <property type="match status" value="1"/>
</dbReference>
<name>J1SCI6_9STRE</name>
<evidence type="ECO:0000256" key="4">
    <source>
        <dbReference type="ARBA" id="ARBA00022842"/>
    </source>
</evidence>
<evidence type="ECO:0000259" key="14">
    <source>
        <dbReference type="Pfam" id="PF02879"/>
    </source>
</evidence>
<dbReference type="EC" id="5.4.2.10" evidence="7 9"/>
<dbReference type="GO" id="GO:0009252">
    <property type="term" value="P:peptidoglycan biosynthetic process"/>
    <property type="evidence" value="ECO:0007669"/>
    <property type="project" value="TreeGrafter"/>
</dbReference>
<evidence type="ECO:0000313" key="17">
    <source>
        <dbReference type="Proteomes" id="UP000010312"/>
    </source>
</evidence>
<dbReference type="FunFam" id="3.40.120.10:FF:000002">
    <property type="entry name" value="Phosphoglucosamine mutase"/>
    <property type="match status" value="1"/>
</dbReference>
<dbReference type="Pfam" id="PF02878">
    <property type="entry name" value="PGM_PMM_I"/>
    <property type="match status" value="1"/>
</dbReference>
<dbReference type="FunFam" id="3.30.310.50:FF:000001">
    <property type="entry name" value="Phosphoglucosamine mutase"/>
    <property type="match status" value="1"/>
</dbReference>
<dbReference type="GO" id="GO:0005975">
    <property type="term" value="P:carbohydrate metabolic process"/>
    <property type="evidence" value="ECO:0007669"/>
    <property type="project" value="InterPro"/>
</dbReference>
<feature type="binding site" evidence="9">
    <location>
        <position position="240"/>
    </location>
    <ligand>
        <name>Mg(2+)</name>
        <dbReference type="ChEBI" id="CHEBI:18420"/>
    </ligand>
</feature>
<evidence type="ECO:0000259" key="15">
    <source>
        <dbReference type="Pfam" id="PF02880"/>
    </source>
</evidence>
<feature type="domain" description="Alpha-D-phosphohexomutase alpha/beta/alpha" evidence="13">
    <location>
        <begin position="3"/>
        <end position="135"/>
    </location>
</feature>
<feature type="domain" description="Alpha-D-phosphohexomutase alpha/beta/alpha" evidence="14">
    <location>
        <begin position="168"/>
        <end position="253"/>
    </location>
</feature>
<dbReference type="NCBIfam" id="TIGR01455">
    <property type="entry name" value="glmM"/>
    <property type="match status" value="1"/>
</dbReference>
<keyword evidence="2 9" id="KW-0597">Phosphoprotein</keyword>
<dbReference type="InterPro" id="IPR005841">
    <property type="entry name" value="Alpha-D-phosphohexomutase_SF"/>
</dbReference>
<dbReference type="InterPro" id="IPR036900">
    <property type="entry name" value="A-D-PHexomutase_C_sf"/>
</dbReference>
<dbReference type="InterPro" id="IPR005845">
    <property type="entry name" value="A-D-PHexomutase_a/b/a-II"/>
</dbReference>
<dbReference type="GO" id="GO:0008966">
    <property type="term" value="F:phosphoglucosamine mutase activity"/>
    <property type="evidence" value="ECO:0007669"/>
    <property type="project" value="UniProtKB-UniRule"/>
</dbReference>
<evidence type="ECO:0000259" key="12">
    <source>
        <dbReference type="Pfam" id="PF00408"/>
    </source>
</evidence>
<comment type="function">
    <text evidence="9 11">Catalyzes the conversion of glucosamine-6-phosphate to glucosamine-1-phosphate.</text>
</comment>
<keyword evidence="5 9" id="KW-0413">Isomerase</keyword>
<keyword evidence="4 9" id="KW-0460">Magnesium</keyword>
<dbReference type="GO" id="GO:0000287">
    <property type="term" value="F:magnesium ion binding"/>
    <property type="evidence" value="ECO:0007669"/>
    <property type="project" value="UniProtKB-UniRule"/>
</dbReference>
<dbReference type="Pfam" id="PF00408">
    <property type="entry name" value="PGM_PMM_IV"/>
    <property type="match status" value="1"/>
</dbReference>
<dbReference type="InterPro" id="IPR005843">
    <property type="entry name" value="A-D-PHexomutase_C"/>
</dbReference>
<proteinExistence type="inferred from homology"/>
<evidence type="ECO:0000256" key="1">
    <source>
        <dbReference type="ARBA" id="ARBA00010231"/>
    </source>
</evidence>
<feature type="binding site" description="via phosphate group" evidence="9">
    <location>
        <position position="101"/>
    </location>
    <ligand>
        <name>Mg(2+)</name>
        <dbReference type="ChEBI" id="CHEBI:18420"/>
    </ligand>
</feature>
<dbReference type="CDD" id="cd05802">
    <property type="entry name" value="GlmM"/>
    <property type="match status" value="1"/>
</dbReference>
<comment type="PTM">
    <text evidence="9">Activated by phosphorylation.</text>
</comment>
<dbReference type="InterPro" id="IPR016066">
    <property type="entry name" value="A-D-PHexomutase_CS"/>
</dbReference>
<dbReference type="PATRIC" id="fig|1159208.3.peg.860"/>
<feature type="modified residue" description="Phosphoserine" evidence="9">
    <location>
        <position position="101"/>
    </location>
</feature>
<comment type="cofactor">
    <cofactor evidence="9">
        <name>Mg(2+)</name>
        <dbReference type="ChEBI" id="CHEBI:18420"/>
    </cofactor>
    <text evidence="9">Binds 1 Mg(2+) ion per subunit.</text>
</comment>
<evidence type="ECO:0000256" key="6">
    <source>
        <dbReference type="ARBA" id="ARBA00050364"/>
    </source>
</evidence>
<gene>
    <name evidence="9 16" type="primary">glmM</name>
    <name evidence="16" type="ORF">SPAR10_0922</name>
</gene>
<dbReference type="SUPFAM" id="SSF53738">
    <property type="entry name" value="Phosphoglucomutase, first 3 domains"/>
    <property type="match status" value="3"/>
</dbReference>
<dbReference type="Pfam" id="PF02879">
    <property type="entry name" value="PGM_PMM_II"/>
    <property type="match status" value="1"/>
</dbReference>